<dbReference type="STRING" id="685588.A0A067SAW3"/>
<feature type="non-terminal residue" evidence="3">
    <location>
        <position position="1"/>
    </location>
</feature>
<proteinExistence type="inferred from homology"/>
<keyword evidence="4" id="KW-1185">Reference proteome</keyword>
<dbReference type="PROSITE" id="PS01066">
    <property type="entry name" value="UPP_SYNTHASE"/>
    <property type="match status" value="1"/>
</dbReference>
<dbReference type="AlphaFoldDB" id="A0A067SAW3"/>
<reference evidence="4" key="1">
    <citation type="journal article" date="2014" name="Proc. Natl. Acad. Sci. U.S.A.">
        <title>Extensive sampling of basidiomycete genomes demonstrates inadequacy of the white-rot/brown-rot paradigm for wood decay fungi.</title>
        <authorList>
            <person name="Riley R."/>
            <person name="Salamov A.A."/>
            <person name="Brown D.W."/>
            <person name="Nagy L.G."/>
            <person name="Floudas D."/>
            <person name="Held B.W."/>
            <person name="Levasseur A."/>
            <person name="Lombard V."/>
            <person name="Morin E."/>
            <person name="Otillar R."/>
            <person name="Lindquist E.A."/>
            <person name="Sun H."/>
            <person name="LaButti K.M."/>
            <person name="Schmutz J."/>
            <person name="Jabbour D."/>
            <person name="Luo H."/>
            <person name="Baker S.E."/>
            <person name="Pisabarro A.G."/>
            <person name="Walton J.D."/>
            <person name="Blanchette R.A."/>
            <person name="Henrissat B."/>
            <person name="Martin F."/>
            <person name="Cullen D."/>
            <person name="Hibbett D.S."/>
            <person name="Grigoriev I.V."/>
        </authorList>
    </citation>
    <scope>NUCLEOTIDE SEQUENCE [LARGE SCALE GENOMIC DNA]</scope>
    <source>
        <strain evidence="4">CBS 339.88</strain>
    </source>
</reference>
<dbReference type="GO" id="GO:0016094">
    <property type="term" value="P:polyprenol biosynthetic process"/>
    <property type="evidence" value="ECO:0007669"/>
    <property type="project" value="TreeGrafter"/>
</dbReference>
<evidence type="ECO:0000256" key="2">
    <source>
        <dbReference type="RuleBase" id="RU363018"/>
    </source>
</evidence>
<dbReference type="Proteomes" id="UP000027222">
    <property type="component" value="Unassembled WGS sequence"/>
</dbReference>
<accession>A0A067SAW3</accession>
<dbReference type="Pfam" id="PF01255">
    <property type="entry name" value="Prenyltransf"/>
    <property type="match status" value="1"/>
</dbReference>
<evidence type="ECO:0000313" key="3">
    <source>
        <dbReference type="EMBL" id="KDR68060.1"/>
    </source>
</evidence>
<evidence type="ECO:0000256" key="1">
    <source>
        <dbReference type="ARBA" id="ARBA00022679"/>
    </source>
</evidence>
<dbReference type="Gene3D" id="3.40.1180.10">
    <property type="entry name" value="Decaprenyl diphosphate synthase-like"/>
    <property type="match status" value="1"/>
</dbReference>
<dbReference type="PANTHER" id="PTHR10291:SF44">
    <property type="entry name" value="ER-BOUND OXYGENASE MPAB_MPAB'_RUBBER OXYGENASE CATALYTIC DOMAIN-CONTAINING PROTEIN"/>
    <property type="match status" value="1"/>
</dbReference>
<dbReference type="HOGENOM" id="CLU_038505_2_0_1"/>
<dbReference type="EC" id="2.5.1.-" evidence="2"/>
<keyword evidence="1 2" id="KW-0808">Transferase</keyword>
<dbReference type="OrthoDB" id="4173905at2759"/>
<dbReference type="GO" id="GO:0045547">
    <property type="term" value="F:ditrans,polycis-polyprenyl diphosphate synthase [(2E,6E)-farnesyl diphosphate specific] activity"/>
    <property type="evidence" value="ECO:0007669"/>
    <property type="project" value="TreeGrafter"/>
</dbReference>
<protein>
    <recommendedName>
        <fullName evidence="2">Alkyl transferase</fullName>
        <ecNumber evidence="2">2.5.1.-</ecNumber>
    </recommendedName>
</protein>
<dbReference type="SUPFAM" id="SSF64005">
    <property type="entry name" value="Undecaprenyl diphosphate synthase"/>
    <property type="match status" value="1"/>
</dbReference>
<organism evidence="3 4">
    <name type="scientific">Galerina marginata (strain CBS 339.88)</name>
    <dbReference type="NCBI Taxonomy" id="685588"/>
    <lineage>
        <taxon>Eukaryota</taxon>
        <taxon>Fungi</taxon>
        <taxon>Dikarya</taxon>
        <taxon>Basidiomycota</taxon>
        <taxon>Agaricomycotina</taxon>
        <taxon>Agaricomycetes</taxon>
        <taxon>Agaricomycetidae</taxon>
        <taxon>Agaricales</taxon>
        <taxon>Agaricineae</taxon>
        <taxon>Strophariaceae</taxon>
        <taxon>Galerina</taxon>
    </lineage>
</organism>
<name>A0A067SAW3_GALM3</name>
<dbReference type="CDD" id="cd00475">
    <property type="entry name" value="Cis_IPPS"/>
    <property type="match status" value="1"/>
</dbReference>
<dbReference type="GO" id="GO:0005783">
    <property type="term" value="C:endoplasmic reticulum"/>
    <property type="evidence" value="ECO:0007669"/>
    <property type="project" value="TreeGrafter"/>
</dbReference>
<gene>
    <name evidence="3" type="ORF">GALMADRAFT_78968</name>
</gene>
<dbReference type="InterPro" id="IPR001441">
    <property type="entry name" value="UPP_synth-like"/>
</dbReference>
<evidence type="ECO:0000313" key="4">
    <source>
        <dbReference type="Proteomes" id="UP000027222"/>
    </source>
</evidence>
<dbReference type="InterPro" id="IPR036424">
    <property type="entry name" value="UPP_synth-like_sf"/>
</dbReference>
<dbReference type="EMBL" id="KL142410">
    <property type="protein sequence ID" value="KDR68060.1"/>
    <property type="molecule type" value="Genomic_DNA"/>
</dbReference>
<dbReference type="InterPro" id="IPR018520">
    <property type="entry name" value="UPP_synth-like_CS"/>
</dbReference>
<sequence>VGFVMDGNRRFARNLGQPVIVGHRHGAQTAGNVLEWWLRFMPNTAAYTHPGPGPQYLTVWAFSAENFKRPKEELDGLFRLMDAEFKSLAFTSVVHLFQIRVRVVGNLEGLPRELLDSIRLLEETTGKYSRLFLQIAVGYGGRDEIVRSVKRVLARGGEVTEESVSQNTFCSQIDVPPVELIVRTSERRTSGFFLWDTQSAELHFVDKLWPQLTEADWLDAVASFAKREMRNGR</sequence>
<dbReference type="HAMAP" id="MF_01139">
    <property type="entry name" value="ISPT"/>
    <property type="match status" value="1"/>
</dbReference>
<dbReference type="NCBIfam" id="TIGR00055">
    <property type="entry name" value="uppS"/>
    <property type="match status" value="1"/>
</dbReference>
<dbReference type="PANTHER" id="PTHR10291">
    <property type="entry name" value="DEHYDRODOLICHYL DIPHOSPHATE SYNTHASE FAMILY MEMBER"/>
    <property type="match status" value="1"/>
</dbReference>
<comment type="similarity">
    <text evidence="2">Belongs to the UPP synthase family.</text>
</comment>